<comment type="caution">
    <text evidence="6">The sequence shown here is derived from an EMBL/GenBank/DDBJ whole genome shotgun (WGS) entry which is preliminary data.</text>
</comment>
<dbReference type="SUPFAM" id="SSF75005">
    <property type="entry name" value="Arabinanase/levansucrase/invertase"/>
    <property type="match status" value="1"/>
</dbReference>
<name>A0A4Z1CJK0_9ACTN</name>
<dbReference type="Pfam" id="PF00251">
    <property type="entry name" value="Glyco_hydro_32N"/>
    <property type="match status" value="1"/>
</dbReference>
<dbReference type="OrthoDB" id="9776657at2"/>
<dbReference type="Gene3D" id="2.115.10.20">
    <property type="entry name" value="Glycosyl hydrolase domain, family 43"/>
    <property type="match status" value="1"/>
</dbReference>
<comment type="similarity">
    <text evidence="1">Belongs to the glycosyl hydrolase 32 family.</text>
</comment>
<evidence type="ECO:0000313" key="6">
    <source>
        <dbReference type="EMBL" id="TGN64123.1"/>
    </source>
</evidence>
<dbReference type="InterPro" id="IPR013148">
    <property type="entry name" value="Glyco_hydro_32_N"/>
</dbReference>
<dbReference type="GO" id="GO:0005975">
    <property type="term" value="P:carbohydrate metabolic process"/>
    <property type="evidence" value="ECO:0007669"/>
    <property type="project" value="InterPro"/>
</dbReference>
<feature type="domain" description="Glycosyl hydrolase family 32 N-terminal" evidence="5">
    <location>
        <begin position="6"/>
        <end position="300"/>
    </location>
</feature>
<evidence type="ECO:0000256" key="4">
    <source>
        <dbReference type="ARBA" id="ARBA00023295"/>
    </source>
</evidence>
<dbReference type="InterPro" id="IPR051214">
    <property type="entry name" value="GH32_Enzymes"/>
</dbReference>
<dbReference type="GO" id="GO:0004564">
    <property type="term" value="F:beta-fructofuranosidase activity"/>
    <property type="evidence" value="ECO:0007669"/>
    <property type="project" value="UniProtKB-EC"/>
</dbReference>
<dbReference type="InterPro" id="IPR001362">
    <property type="entry name" value="Glyco_hydro_32"/>
</dbReference>
<dbReference type="PANTHER" id="PTHR43101">
    <property type="entry name" value="BETA-FRUCTOSIDASE"/>
    <property type="match status" value="1"/>
</dbReference>
<dbReference type="RefSeq" id="WP_135838653.1">
    <property type="nucleotide sequence ID" value="NZ_SRRO01000001.1"/>
</dbReference>
<evidence type="ECO:0000313" key="7">
    <source>
        <dbReference type="Proteomes" id="UP000297496"/>
    </source>
</evidence>
<sequence>MRPLLHFTAETGWINDPHGLTFHDGAYHLFHQYVPGSLVWAPNCHWGHATSPDLLSWTRRGIALAPGDGDDGIWTGSLVRDGDDARILYTSVVQPDIGLGRVRLAAPTDSTWDEWTKGEVVIVPPEDLDLIAYRDPFVVREGDLWRMFVGAGTRSGDALALTYTSPDLTEWVYDGVAASRSTYETEPVWMGALWECPQVFDVDDHWVMLSSVWDDDVLHYAGYGIGDGDSYGEGRFTPADWGRLSHGGSYYAPSFFRDRDGRPCVMFWMRGVGDADEAWSSCLSVPYLMTAKDGRLVAAPHPELAAARGGPLAAGESAVTFDLEWSPAGPDDHLVLSNDSGAKTARVGVLDGAVSLERPGQDTWSMPWAGEELRIIVDGPVVEISSPQGLLGGAVEPTTRWHGGDPRVRAWQLSPSSSV</sequence>
<dbReference type="EC" id="3.2.1.26" evidence="2"/>
<proteinExistence type="inferred from homology"/>
<gene>
    <name evidence="6" type="ORF">EXE59_09300</name>
</gene>
<protein>
    <recommendedName>
        <fullName evidence="2">beta-fructofuranosidase</fullName>
        <ecNumber evidence="2">3.2.1.26</ecNumber>
    </recommendedName>
</protein>
<dbReference type="SMART" id="SM00640">
    <property type="entry name" value="Glyco_32"/>
    <property type="match status" value="1"/>
</dbReference>
<organism evidence="6 7">
    <name type="scientific">Nocardioides eburneiflavus</name>
    <dbReference type="NCBI Taxonomy" id="2518372"/>
    <lineage>
        <taxon>Bacteria</taxon>
        <taxon>Bacillati</taxon>
        <taxon>Actinomycetota</taxon>
        <taxon>Actinomycetes</taxon>
        <taxon>Propionibacteriales</taxon>
        <taxon>Nocardioidaceae</taxon>
        <taxon>Nocardioides</taxon>
    </lineage>
</organism>
<dbReference type="EMBL" id="SRRO01000001">
    <property type="protein sequence ID" value="TGN64123.1"/>
    <property type="molecule type" value="Genomic_DNA"/>
</dbReference>
<dbReference type="AlphaFoldDB" id="A0A4Z1CJK0"/>
<dbReference type="CDD" id="cd08996">
    <property type="entry name" value="GH32_FFase"/>
    <property type="match status" value="1"/>
</dbReference>
<keyword evidence="3 6" id="KW-0378">Hydrolase</keyword>
<dbReference type="PANTHER" id="PTHR43101:SF1">
    <property type="entry name" value="BETA-FRUCTOSIDASE"/>
    <property type="match status" value="1"/>
</dbReference>
<evidence type="ECO:0000256" key="3">
    <source>
        <dbReference type="ARBA" id="ARBA00022801"/>
    </source>
</evidence>
<evidence type="ECO:0000256" key="1">
    <source>
        <dbReference type="ARBA" id="ARBA00009902"/>
    </source>
</evidence>
<evidence type="ECO:0000256" key="2">
    <source>
        <dbReference type="ARBA" id="ARBA00012758"/>
    </source>
</evidence>
<accession>A0A4Z1CJK0</accession>
<keyword evidence="4" id="KW-0326">Glycosidase</keyword>
<dbReference type="Proteomes" id="UP000297496">
    <property type="component" value="Unassembled WGS sequence"/>
</dbReference>
<evidence type="ECO:0000259" key="5">
    <source>
        <dbReference type="Pfam" id="PF00251"/>
    </source>
</evidence>
<keyword evidence="7" id="KW-1185">Reference proteome</keyword>
<reference evidence="6 7" key="1">
    <citation type="submission" date="2019-04" db="EMBL/GenBank/DDBJ databases">
        <title>Three New Species of Nocardioides, Nocardioides euryhalodurans sp. nov., Nocardioides seonyuensis sp. nov. and Nocardioides eburneoflavus sp. nov. Isolated from Soil.</title>
        <authorList>
            <person name="Roh S.G."/>
            <person name="Lee C."/>
            <person name="Kim M.-K."/>
            <person name="Kim S.B."/>
        </authorList>
    </citation>
    <scope>NUCLEOTIDE SEQUENCE [LARGE SCALE GENOMIC DNA]</scope>
    <source>
        <strain evidence="6 7">MMS17-SY213</strain>
    </source>
</reference>
<dbReference type="InterPro" id="IPR023296">
    <property type="entry name" value="Glyco_hydro_beta-prop_sf"/>
</dbReference>